<reference evidence="4 5" key="1">
    <citation type="submission" date="2020-04" db="EMBL/GenBank/DDBJ databases">
        <title>Genome sequencing of novel species.</title>
        <authorList>
            <person name="Heo J."/>
            <person name="Kim S.-J."/>
            <person name="Kim J.-S."/>
            <person name="Hong S.-B."/>
            <person name="Kwon S.-W."/>
        </authorList>
    </citation>
    <scope>NUCLEOTIDE SEQUENCE [LARGE SCALE GENOMIC DNA]</scope>
    <source>
        <strain evidence="4 5">GN2-R2</strain>
    </source>
</reference>
<dbReference type="Gene3D" id="1.10.260.40">
    <property type="entry name" value="lambda repressor-like DNA-binding domains"/>
    <property type="match status" value="1"/>
</dbReference>
<dbReference type="Pfam" id="PF01381">
    <property type="entry name" value="HTH_3"/>
    <property type="match status" value="1"/>
</dbReference>
<feature type="domain" description="HTH cro/C1-type" evidence="3">
    <location>
        <begin position="23"/>
        <end position="77"/>
    </location>
</feature>
<dbReference type="GO" id="GO:0005829">
    <property type="term" value="C:cytosol"/>
    <property type="evidence" value="ECO:0007669"/>
    <property type="project" value="TreeGrafter"/>
</dbReference>
<dbReference type="PANTHER" id="PTHR46797">
    <property type="entry name" value="HTH-TYPE TRANSCRIPTIONAL REGULATOR"/>
    <property type="match status" value="1"/>
</dbReference>
<evidence type="ECO:0000259" key="3">
    <source>
        <dbReference type="PROSITE" id="PS50943"/>
    </source>
</evidence>
<dbReference type="PANTHER" id="PTHR46797:SF1">
    <property type="entry name" value="METHYLPHOSPHONATE SYNTHASE"/>
    <property type="match status" value="1"/>
</dbReference>
<dbReference type="SUPFAM" id="SSF47413">
    <property type="entry name" value="lambda repressor-like DNA-binding domains"/>
    <property type="match status" value="1"/>
</dbReference>
<evidence type="ECO:0000256" key="2">
    <source>
        <dbReference type="SAM" id="MobiDB-lite"/>
    </source>
</evidence>
<proteinExistence type="predicted"/>
<dbReference type="RefSeq" id="WP_169434787.1">
    <property type="nucleotide sequence ID" value="NZ_CP051685.1"/>
</dbReference>
<dbReference type="GO" id="GO:0003677">
    <property type="term" value="F:DNA binding"/>
    <property type="evidence" value="ECO:0007669"/>
    <property type="project" value="UniProtKB-KW"/>
</dbReference>
<dbReference type="Proteomes" id="UP000502415">
    <property type="component" value="Chromosome"/>
</dbReference>
<protein>
    <submittedName>
        <fullName evidence="4">Helix-turn-helix transcriptional regulator</fullName>
    </submittedName>
</protein>
<keyword evidence="1" id="KW-0238">DNA-binding</keyword>
<dbReference type="AlphaFoldDB" id="A0A7Z2VVB1"/>
<evidence type="ECO:0000256" key="1">
    <source>
        <dbReference type="ARBA" id="ARBA00023125"/>
    </source>
</evidence>
<dbReference type="InterPro" id="IPR010982">
    <property type="entry name" value="Lambda_DNA-bd_dom_sf"/>
</dbReference>
<organism evidence="4 5">
    <name type="scientific">Massilia forsythiae</name>
    <dbReference type="NCBI Taxonomy" id="2728020"/>
    <lineage>
        <taxon>Bacteria</taxon>
        <taxon>Pseudomonadati</taxon>
        <taxon>Pseudomonadota</taxon>
        <taxon>Betaproteobacteria</taxon>
        <taxon>Burkholderiales</taxon>
        <taxon>Oxalobacteraceae</taxon>
        <taxon>Telluria group</taxon>
        <taxon>Massilia</taxon>
    </lineage>
</organism>
<gene>
    <name evidence="4" type="ORF">HH212_07215</name>
</gene>
<keyword evidence="5" id="KW-1185">Reference proteome</keyword>
<dbReference type="KEGG" id="mfy:HH212_07215"/>
<dbReference type="SMART" id="SM00530">
    <property type="entry name" value="HTH_XRE"/>
    <property type="match status" value="1"/>
</dbReference>
<accession>A0A7Z2VVB1</accession>
<dbReference type="GO" id="GO:0003700">
    <property type="term" value="F:DNA-binding transcription factor activity"/>
    <property type="evidence" value="ECO:0007669"/>
    <property type="project" value="TreeGrafter"/>
</dbReference>
<dbReference type="EMBL" id="CP051685">
    <property type="protein sequence ID" value="QJD99838.1"/>
    <property type="molecule type" value="Genomic_DNA"/>
</dbReference>
<name>A0A7Z2VVB1_9BURK</name>
<dbReference type="PROSITE" id="PS50943">
    <property type="entry name" value="HTH_CROC1"/>
    <property type="match status" value="1"/>
</dbReference>
<feature type="region of interest" description="Disordered" evidence="2">
    <location>
        <begin position="86"/>
        <end position="110"/>
    </location>
</feature>
<evidence type="ECO:0000313" key="5">
    <source>
        <dbReference type="Proteomes" id="UP000502415"/>
    </source>
</evidence>
<dbReference type="CDD" id="cd00093">
    <property type="entry name" value="HTH_XRE"/>
    <property type="match status" value="1"/>
</dbReference>
<evidence type="ECO:0000313" key="4">
    <source>
        <dbReference type="EMBL" id="QJD99838.1"/>
    </source>
</evidence>
<dbReference type="InterPro" id="IPR001387">
    <property type="entry name" value="Cro/C1-type_HTH"/>
</dbReference>
<dbReference type="InterPro" id="IPR050807">
    <property type="entry name" value="TransReg_Diox_bact_type"/>
</dbReference>
<sequence length="110" mass="11980">MTTAPAKATEARNLVSLAVGDRLKESRIRANISQLKLAAEAHVDRVFISNIERGVANPSVIVLANICHVLGMTLAEFFSELDIALPPQEDEPRRTNAAQPKVKPPGSRLR</sequence>